<evidence type="ECO:0000256" key="1">
    <source>
        <dbReference type="SAM" id="Phobius"/>
    </source>
</evidence>
<reference evidence="3 4" key="1">
    <citation type="submission" date="2022-04" db="EMBL/GenBank/DDBJ databases">
        <title>The arsenic-methylating capacity of Chitinophaga filiformis YT5 during chitin decomposition.</title>
        <authorList>
            <person name="Chen G."/>
            <person name="Liang Y."/>
        </authorList>
    </citation>
    <scope>NUCLEOTIDE SEQUENCE [LARGE SCALE GENOMIC DNA]</scope>
    <source>
        <strain evidence="3 4">YT5</strain>
    </source>
</reference>
<protein>
    <submittedName>
        <fullName evidence="3">Zf-HC2 domain-containing protein</fullName>
    </submittedName>
</protein>
<feature type="domain" description="Putative zinc-finger" evidence="2">
    <location>
        <begin position="23"/>
        <end position="51"/>
    </location>
</feature>
<proteinExistence type="predicted"/>
<dbReference type="Proteomes" id="UP000830198">
    <property type="component" value="Chromosome"/>
</dbReference>
<keyword evidence="1" id="KW-0472">Membrane</keyword>
<dbReference type="Pfam" id="PF13490">
    <property type="entry name" value="zf-HC2"/>
    <property type="match status" value="1"/>
</dbReference>
<evidence type="ECO:0000313" key="3">
    <source>
        <dbReference type="EMBL" id="UPK69968.1"/>
    </source>
</evidence>
<name>A0ABY4I4B2_CHIFI</name>
<dbReference type="InterPro" id="IPR011990">
    <property type="entry name" value="TPR-like_helical_dom_sf"/>
</dbReference>
<dbReference type="SUPFAM" id="SSF48452">
    <property type="entry name" value="TPR-like"/>
    <property type="match status" value="1"/>
</dbReference>
<dbReference type="EMBL" id="CP095855">
    <property type="protein sequence ID" value="UPK69968.1"/>
    <property type="molecule type" value="Genomic_DNA"/>
</dbReference>
<sequence>MQNLENKDKILKIFSRVHCFNKDQLPRYVDGRLTHVEKHLLEQHLVNCELCSNAVEILQKPKFKTQYQPMGLRIQQYIRNSTHIAPVYEAERYQRKVQNNESILTYFWSAVATALVIGCFYMIRQQVKKENLQNTVAKTGELSIPVTNPAPDLKQAVNNAPSGSASLAINTATSLPAGNEATAVKAVFIDTSKTETEPGIIDGETPDPDKFRYKTAMTYYHQGNLDEAMTRFTQLAADSVSRYRELAHYQLAMCFKYKRQKAKARHILKTLVNMNGRMKRKAQLALNKLSV</sequence>
<evidence type="ECO:0000259" key="2">
    <source>
        <dbReference type="Pfam" id="PF13490"/>
    </source>
</evidence>
<dbReference type="RefSeq" id="WP_247812231.1">
    <property type="nucleotide sequence ID" value="NZ_CP095855.1"/>
</dbReference>
<evidence type="ECO:0000313" key="4">
    <source>
        <dbReference type="Proteomes" id="UP000830198"/>
    </source>
</evidence>
<dbReference type="InterPro" id="IPR019734">
    <property type="entry name" value="TPR_rpt"/>
</dbReference>
<gene>
    <name evidence="3" type="ORF">MYF79_01520</name>
</gene>
<feature type="transmembrane region" description="Helical" evidence="1">
    <location>
        <begin position="103"/>
        <end position="123"/>
    </location>
</feature>
<keyword evidence="1" id="KW-0812">Transmembrane</keyword>
<dbReference type="InterPro" id="IPR027383">
    <property type="entry name" value="Znf_put"/>
</dbReference>
<accession>A0ABY4I4B2</accession>
<keyword evidence="1" id="KW-1133">Transmembrane helix</keyword>
<dbReference type="Pfam" id="PF13174">
    <property type="entry name" value="TPR_6"/>
    <property type="match status" value="1"/>
</dbReference>
<dbReference type="Gene3D" id="1.25.40.10">
    <property type="entry name" value="Tetratricopeptide repeat domain"/>
    <property type="match status" value="1"/>
</dbReference>
<keyword evidence="4" id="KW-1185">Reference proteome</keyword>
<organism evidence="3 4">
    <name type="scientific">Chitinophaga filiformis</name>
    <name type="common">Myxococcus filiformis</name>
    <name type="synonym">Flexibacter filiformis</name>
    <dbReference type="NCBI Taxonomy" id="104663"/>
    <lineage>
        <taxon>Bacteria</taxon>
        <taxon>Pseudomonadati</taxon>
        <taxon>Bacteroidota</taxon>
        <taxon>Chitinophagia</taxon>
        <taxon>Chitinophagales</taxon>
        <taxon>Chitinophagaceae</taxon>
        <taxon>Chitinophaga</taxon>
    </lineage>
</organism>